<protein>
    <submittedName>
        <fullName evidence="6">DNA-binding transcriptional regulator, LysR family</fullName>
    </submittedName>
</protein>
<dbReference type="Pfam" id="PF03466">
    <property type="entry name" value="LysR_substrate"/>
    <property type="match status" value="1"/>
</dbReference>
<dbReference type="FunFam" id="1.10.10.10:FF:000001">
    <property type="entry name" value="LysR family transcriptional regulator"/>
    <property type="match status" value="1"/>
</dbReference>
<dbReference type="PANTHER" id="PTHR30419:SF8">
    <property type="entry name" value="NITROGEN ASSIMILATION TRANSCRIPTIONAL ACTIVATOR-RELATED"/>
    <property type="match status" value="1"/>
</dbReference>
<dbReference type="SUPFAM" id="SSF53850">
    <property type="entry name" value="Periplasmic binding protein-like II"/>
    <property type="match status" value="1"/>
</dbReference>
<dbReference type="AlphaFoldDB" id="A0A1M5WLB3"/>
<keyword evidence="4" id="KW-0804">Transcription</keyword>
<dbReference type="GO" id="GO:0005829">
    <property type="term" value="C:cytosol"/>
    <property type="evidence" value="ECO:0007669"/>
    <property type="project" value="TreeGrafter"/>
</dbReference>
<dbReference type="InterPro" id="IPR036388">
    <property type="entry name" value="WH-like_DNA-bd_sf"/>
</dbReference>
<dbReference type="InterPro" id="IPR036390">
    <property type="entry name" value="WH_DNA-bd_sf"/>
</dbReference>
<organism evidence="6 7">
    <name type="scientific">Virgibacillus chiguensis</name>
    <dbReference type="NCBI Taxonomy" id="411959"/>
    <lineage>
        <taxon>Bacteria</taxon>
        <taxon>Bacillati</taxon>
        <taxon>Bacillota</taxon>
        <taxon>Bacilli</taxon>
        <taxon>Bacillales</taxon>
        <taxon>Bacillaceae</taxon>
        <taxon>Virgibacillus</taxon>
    </lineage>
</organism>
<sequence>MELRQIRYFVAIANSKSYSEAANNLFVTQPTLSWNIQKLEEELNVRLFYQTNQGLKLTEAGNIFYEKGKDILIHVDELTETIQQLHQKENKTLKVGLTVLFAIQYMKEIVHFTSTHPEVEVSLIQTGSIKLQKMLANKELDIGLLSFPIYEPSITIENLNTSNPDYSVAVVMPFNHPLAEKKSIQFSDLKGASICSFSSNYVLGKILHKSCQENGFQPNIIFMNDNWEVLLQNTLITGGVTLMPKALERLSNYNNLKWIPLNDKANYFKIGIAKRKNEHLKDIAIRFIDTIKKN</sequence>
<dbReference type="PANTHER" id="PTHR30419">
    <property type="entry name" value="HTH-TYPE TRANSCRIPTIONAL REGULATOR YBHD"/>
    <property type="match status" value="1"/>
</dbReference>
<evidence type="ECO:0000259" key="5">
    <source>
        <dbReference type="PROSITE" id="PS50931"/>
    </source>
</evidence>
<dbReference type="GO" id="GO:0003700">
    <property type="term" value="F:DNA-binding transcription factor activity"/>
    <property type="evidence" value="ECO:0007669"/>
    <property type="project" value="InterPro"/>
</dbReference>
<dbReference type="InterPro" id="IPR000847">
    <property type="entry name" value="LysR_HTH_N"/>
</dbReference>
<dbReference type="InterPro" id="IPR005119">
    <property type="entry name" value="LysR_subst-bd"/>
</dbReference>
<evidence type="ECO:0000313" key="6">
    <source>
        <dbReference type="EMBL" id="SHH88380.1"/>
    </source>
</evidence>
<dbReference type="Pfam" id="PF00126">
    <property type="entry name" value="HTH_1"/>
    <property type="match status" value="1"/>
</dbReference>
<accession>A0A1M5WLB3</accession>
<dbReference type="Gene3D" id="1.10.10.10">
    <property type="entry name" value="Winged helix-like DNA-binding domain superfamily/Winged helix DNA-binding domain"/>
    <property type="match status" value="1"/>
</dbReference>
<evidence type="ECO:0000313" key="7">
    <source>
        <dbReference type="Proteomes" id="UP000184079"/>
    </source>
</evidence>
<reference evidence="7" key="1">
    <citation type="submission" date="2016-11" db="EMBL/GenBank/DDBJ databases">
        <authorList>
            <person name="Varghese N."/>
            <person name="Submissions S."/>
        </authorList>
    </citation>
    <scope>NUCLEOTIDE SEQUENCE [LARGE SCALE GENOMIC DNA]</scope>
    <source>
        <strain evidence="7">CGMCC 1.6496</strain>
    </source>
</reference>
<dbReference type="Proteomes" id="UP000184079">
    <property type="component" value="Unassembled WGS sequence"/>
</dbReference>
<dbReference type="PRINTS" id="PR00039">
    <property type="entry name" value="HTHLYSR"/>
</dbReference>
<dbReference type="CDD" id="cd05466">
    <property type="entry name" value="PBP2_LTTR_substrate"/>
    <property type="match status" value="1"/>
</dbReference>
<dbReference type="SUPFAM" id="SSF46785">
    <property type="entry name" value="Winged helix' DNA-binding domain"/>
    <property type="match status" value="1"/>
</dbReference>
<evidence type="ECO:0000256" key="4">
    <source>
        <dbReference type="ARBA" id="ARBA00023163"/>
    </source>
</evidence>
<gene>
    <name evidence="6" type="ORF">SAMN05421807_11726</name>
</gene>
<dbReference type="OrthoDB" id="9803735at2"/>
<keyword evidence="7" id="KW-1185">Reference proteome</keyword>
<dbReference type="PROSITE" id="PS50931">
    <property type="entry name" value="HTH_LYSR"/>
    <property type="match status" value="1"/>
</dbReference>
<dbReference type="GO" id="GO:0003677">
    <property type="term" value="F:DNA binding"/>
    <property type="evidence" value="ECO:0007669"/>
    <property type="project" value="UniProtKB-KW"/>
</dbReference>
<dbReference type="Gene3D" id="3.40.190.290">
    <property type="match status" value="1"/>
</dbReference>
<evidence type="ECO:0000256" key="3">
    <source>
        <dbReference type="ARBA" id="ARBA00023125"/>
    </source>
</evidence>
<comment type="similarity">
    <text evidence="1">Belongs to the LysR transcriptional regulatory family.</text>
</comment>
<dbReference type="EMBL" id="FQXD01000017">
    <property type="protein sequence ID" value="SHH88380.1"/>
    <property type="molecule type" value="Genomic_DNA"/>
</dbReference>
<name>A0A1M5WLB3_9BACI</name>
<dbReference type="RefSeq" id="WP_073011989.1">
    <property type="nucleotide sequence ID" value="NZ_FQXD01000017.1"/>
</dbReference>
<evidence type="ECO:0000256" key="2">
    <source>
        <dbReference type="ARBA" id="ARBA00023015"/>
    </source>
</evidence>
<dbReference type="InterPro" id="IPR050950">
    <property type="entry name" value="HTH-type_LysR_regulators"/>
</dbReference>
<proteinExistence type="inferred from homology"/>
<keyword evidence="2" id="KW-0805">Transcription regulation</keyword>
<evidence type="ECO:0000256" key="1">
    <source>
        <dbReference type="ARBA" id="ARBA00009437"/>
    </source>
</evidence>
<feature type="domain" description="HTH lysR-type" evidence="5">
    <location>
        <begin position="1"/>
        <end position="58"/>
    </location>
</feature>
<keyword evidence="3 6" id="KW-0238">DNA-binding</keyword>